<keyword evidence="1" id="KW-0175">Coiled coil</keyword>
<feature type="coiled-coil region" evidence="1">
    <location>
        <begin position="31"/>
        <end position="100"/>
    </location>
</feature>
<keyword evidence="5" id="KW-1185">Reference proteome</keyword>
<feature type="compositionally biased region" description="Polar residues" evidence="2">
    <location>
        <begin position="1"/>
        <end position="11"/>
    </location>
</feature>
<feature type="coiled-coil region" evidence="1">
    <location>
        <begin position="132"/>
        <end position="257"/>
    </location>
</feature>
<feature type="transmembrane region" description="Helical" evidence="3">
    <location>
        <begin position="279"/>
        <end position="304"/>
    </location>
</feature>
<evidence type="ECO:0000313" key="4">
    <source>
        <dbReference type="EMBL" id="CAI0404924.1"/>
    </source>
</evidence>
<dbReference type="AlphaFoldDB" id="A0AAV0J7T2"/>
<keyword evidence="3" id="KW-0812">Transmembrane</keyword>
<feature type="region of interest" description="Disordered" evidence="2">
    <location>
        <begin position="1"/>
        <end position="31"/>
    </location>
</feature>
<evidence type="ECO:0000256" key="3">
    <source>
        <dbReference type="SAM" id="Phobius"/>
    </source>
</evidence>
<keyword evidence="3" id="KW-1133">Transmembrane helix</keyword>
<evidence type="ECO:0000313" key="5">
    <source>
        <dbReference type="Proteomes" id="UP001154282"/>
    </source>
</evidence>
<organism evidence="4 5">
    <name type="scientific">Linum tenue</name>
    <dbReference type="NCBI Taxonomy" id="586396"/>
    <lineage>
        <taxon>Eukaryota</taxon>
        <taxon>Viridiplantae</taxon>
        <taxon>Streptophyta</taxon>
        <taxon>Embryophyta</taxon>
        <taxon>Tracheophyta</taxon>
        <taxon>Spermatophyta</taxon>
        <taxon>Magnoliopsida</taxon>
        <taxon>eudicotyledons</taxon>
        <taxon>Gunneridae</taxon>
        <taxon>Pentapetalae</taxon>
        <taxon>rosids</taxon>
        <taxon>fabids</taxon>
        <taxon>Malpighiales</taxon>
        <taxon>Linaceae</taxon>
        <taxon>Linum</taxon>
    </lineage>
</organism>
<dbReference type="EMBL" id="CAMGYJ010000004">
    <property type="protein sequence ID" value="CAI0404924.1"/>
    <property type="molecule type" value="Genomic_DNA"/>
</dbReference>
<dbReference type="Proteomes" id="UP001154282">
    <property type="component" value="Unassembled WGS sequence"/>
</dbReference>
<reference evidence="4" key="1">
    <citation type="submission" date="2022-08" db="EMBL/GenBank/DDBJ databases">
        <authorList>
            <person name="Gutierrez-Valencia J."/>
        </authorList>
    </citation>
    <scope>NUCLEOTIDE SEQUENCE</scope>
</reference>
<evidence type="ECO:0000256" key="2">
    <source>
        <dbReference type="SAM" id="MobiDB-lite"/>
    </source>
</evidence>
<comment type="caution">
    <text evidence="4">The sequence shown here is derived from an EMBL/GenBank/DDBJ whole genome shotgun (WGS) entry which is preliminary data.</text>
</comment>
<name>A0AAV0J7T2_9ROSI</name>
<gene>
    <name evidence="4" type="ORF">LITE_LOCUS12683</name>
</gene>
<sequence length="308" mass="35106">MADTDTNGATTTEEDREVEIFSTPDHRGDGDAKLKQKIEALELQNGSLVQENDEFKDQVAKLQAEMESLKSEESEMMQRLEELESELEQSEETKNTLDSIAARAGDLEIEVSRLQHDLITSMGQGEDYATEVAELKKVLGDMEVKLDEAKKQKAENEKRVRELERKVGVLEVKETEEKSKKIRLEEETRDRLAEKEKELVKYKKRVEELENELAKKAELEEKLRVSESRTREVEMRMVELQKEAEDAEKVIVALKQKAVETVNGFETDGREDKEEFVEWPATAVVIGSTGAIVVAAAAVAYFIYARRH</sequence>
<dbReference type="Gene3D" id="1.10.287.1490">
    <property type="match status" value="1"/>
</dbReference>
<keyword evidence="3" id="KW-0472">Membrane</keyword>
<protein>
    <recommendedName>
        <fullName evidence="6">Peroxisomal and mitochondrial division factor 2-like</fullName>
    </recommendedName>
</protein>
<accession>A0AAV0J7T2</accession>
<proteinExistence type="predicted"/>
<evidence type="ECO:0000256" key="1">
    <source>
        <dbReference type="SAM" id="Coils"/>
    </source>
</evidence>
<evidence type="ECO:0008006" key="6">
    <source>
        <dbReference type="Google" id="ProtNLM"/>
    </source>
</evidence>
<dbReference type="SUPFAM" id="SSF57997">
    <property type="entry name" value="Tropomyosin"/>
    <property type="match status" value="1"/>
</dbReference>